<evidence type="ECO:0000313" key="1">
    <source>
        <dbReference type="EMBL" id="CAA9587055.1"/>
    </source>
</evidence>
<reference evidence="1" key="1">
    <citation type="submission" date="2020-02" db="EMBL/GenBank/DDBJ databases">
        <authorList>
            <person name="Meier V. D."/>
        </authorList>
    </citation>
    <scope>NUCLEOTIDE SEQUENCE</scope>
    <source>
        <strain evidence="1">AVDCRST_MAG18</strain>
    </source>
</reference>
<accession>A0A6J4VS07</accession>
<proteinExistence type="predicted"/>
<name>A0A6J4VS07_9BACT</name>
<sequence length="52" mass="5513">MCGSIAYAAGLSATGATNAPAARLLDLLRGRDLESLERLPRPLLSEFVVNEI</sequence>
<dbReference type="AlphaFoldDB" id="A0A6J4VS07"/>
<gene>
    <name evidence="1" type="ORF">AVDCRST_MAG18-4035</name>
</gene>
<organism evidence="1">
    <name type="scientific">uncultured Thermomicrobiales bacterium</name>
    <dbReference type="NCBI Taxonomy" id="1645740"/>
    <lineage>
        <taxon>Bacteria</taxon>
        <taxon>Pseudomonadati</taxon>
        <taxon>Thermomicrobiota</taxon>
        <taxon>Thermomicrobia</taxon>
        <taxon>Thermomicrobiales</taxon>
        <taxon>environmental samples</taxon>
    </lineage>
</organism>
<protein>
    <submittedName>
        <fullName evidence="1">Uncharacterized protein</fullName>
    </submittedName>
</protein>
<dbReference type="EMBL" id="CADCWN010000320">
    <property type="protein sequence ID" value="CAA9587055.1"/>
    <property type="molecule type" value="Genomic_DNA"/>
</dbReference>